<gene>
    <name evidence="1" type="ordered locus">DGo_PC0146</name>
</gene>
<dbReference type="PATRIC" id="fig|745776.4.peg.3910"/>
<dbReference type="HOGENOM" id="CLU_3151966_0_0_0"/>
<reference evidence="1 2" key="1">
    <citation type="journal article" date="2012" name="PLoS ONE">
        <title>Genome sequence and transcriptome analysis of the radioresistant bacterium Deinococcus gobiensis: insights into the extreme environmental adaptations.</title>
        <authorList>
            <person name="Yuan M."/>
            <person name="Chen M."/>
            <person name="Zhang W."/>
            <person name="Lu W."/>
            <person name="Wang J."/>
            <person name="Yang M."/>
            <person name="Zhao P."/>
            <person name="Tang R."/>
            <person name="Li X."/>
            <person name="Hao Y."/>
            <person name="Zhou Z."/>
            <person name="Zhan Y."/>
            <person name="Yu H."/>
            <person name="Teng C."/>
            <person name="Yan Y."/>
            <person name="Ping S."/>
            <person name="Wang Y."/>
            <person name="Lin M."/>
        </authorList>
    </citation>
    <scope>NUCLEOTIDE SEQUENCE [LARGE SCALE GENOMIC DNA]</scope>
    <source>
        <strain evidence="2">DSM 21396 / JCM 16679 / CGMCC 1.7299 / I-0</strain>
        <plasmid evidence="1">P3</plasmid>
    </source>
</reference>
<accession>H8H341</accession>
<keyword evidence="1" id="KW-0614">Plasmid</keyword>
<sequence length="48" mass="5015">MIGMGSETVPQFLLEPQLVVGGAVAYVALLKQLGFEAGTHEEREGGAL</sequence>
<proteinExistence type="predicted"/>
<organism evidence="1 2">
    <name type="scientific">Deinococcus gobiensis (strain DSM 21396 / JCM 16679 / CGMCC 1.7299 / I-0)</name>
    <dbReference type="NCBI Taxonomy" id="745776"/>
    <lineage>
        <taxon>Bacteria</taxon>
        <taxon>Thermotogati</taxon>
        <taxon>Deinococcota</taxon>
        <taxon>Deinococci</taxon>
        <taxon>Deinococcales</taxon>
        <taxon>Deinococcaceae</taxon>
        <taxon>Deinococcus</taxon>
    </lineage>
</organism>
<dbReference type="Proteomes" id="UP000007575">
    <property type="component" value="Plasmid P3"/>
</dbReference>
<name>H8H341_DEIGI</name>
<evidence type="ECO:0000313" key="2">
    <source>
        <dbReference type="Proteomes" id="UP000007575"/>
    </source>
</evidence>
<evidence type="ECO:0000313" key="1">
    <source>
        <dbReference type="EMBL" id="AFD27938.1"/>
    </source>
</evidence>
<dbReference type="KEGG" id="dgo:DGo_PC0146"/>
<protein>
    <submittedName>
        <fullName evidence="1">Uncharacterized protein</fullName>
    </submittedName>
</protein>
<dbReference type="AlphaFoldDB" id="H8H341"/>
<keyword evidence="2" id="KW-1185">Reference proteome</keyword>
<dbReference type="EMBL" id="CP002194">
    <property type="protein sequence ID" value="AFD27938.1"/>
    <property type="molecule type" value="Genomic_DNA"/>
</dbReference>
<geneLocation type="plasmid" evidence="1 2">
    <name>P3</name>
</geneLocation>